<evidence type="ECO:0000313" key="9">
    <source>
        <dbReference type="EMBL" id="BAY82578.1"/>
    </source>
</evidence>
<protein>
    <submittedName>
        <fullName evidence="9">RNA polymerase ECF-type sigma factor</fullName>
    </submittedName>
</protein>
<evidence type="ECO:0000256" key="5">
    <source>
        <dbReference type="ARBA" id="ARBA00023163"/>
    </source>
</evidence>
<dbReference type="InterPro" id="IPR039425">
    <property type="entry name" value="RNA_pol_sigma-70-like"/>
</dbReference>
<dbReference type="Proteomes" id="UP000218418">
    <property type="component" value="Chromosome"/>
</dbReference>
<evidence type="ECO:0000256" key="1">
    <source>
        <dbReference type="ARBA" id="ARBA00010641"/>
    </source>
</evidence>
<evidence type="ECO:0000256" key="2">
    <source>
        <dbReference type="ARBA" id="ARBA00023015"/>
    </source>
</evidence>
<dbReference type="NCBIfam" id="TIGR02937">
    <property type="entry name" value="sigma70-ECF"/>
    <property type="match status" value="1"/>
</dbReference>
<name>A0A1Z4LNA7_9CYAN</name>
<comment type="similarity">
    <text evidence="1">Belongs to the sigma-70 factor family. ECF subfamily.</text>
</comment>
<keyword evidence="2" id="KW-0805">Transcription regulation</keyword>
<dbReference type="PANTHER" id="PTHR43133:SF62">
    <property type="entry name" value="RNA POLYMERASE SIGMA FACTOR SIGZ"/>
    <property type="match status" value="1"/>
</dbReference>
<dbReference type="NCBIfam" id="NF009172">
    <property type="entry name" value="PRK12519.1"/>
    <property type="match status" value="1"/>
</dbReference>
<feature type="domain" description="RNA polymerase sigma-70 region 4" evidence="8">
    <location>
        <begin position="147"/>
        <end position="196"/>
    </location>
</feature>
<dbReference type="GO" id="GO:0006352">
    <property type="term" value="P:DNA-templated transcription initiation"/>
    <property type="evidence" value="ECO:0007669"/>
    <property type="project" value="InterPro"/>
</dbReference>
<dbReference type="InterPro" id="IPR013324">
    <property type="entry name" value="RNA_pol_sigma_r3/r4-like"/>
</dbReference>
<dbReference type="GO" id="GO:0003677">
    <property type="term" value="F:DNA binding"/>
    <property type="evidence" value="ECO:0007669"/>
    <property type="project" value="UniProtKB-KW"/>
</dbReference>
<dbReference type="SUPFAM" id="SSF88946">
    <property type="entry name" value="Sigma2 domain of RNA polymerase sigma factors"/>
    <property type="match status" value="1"/>
</dbReference>
<dbReference type="GO" id="GO:0016987">
    <property type="term" value="F:sigma factor activity"/>
    <property type="evidence" value="ECO:0007669"/>
    <property type="project" value="UniProtKB-KW"/>
</dbReference>
<dbReference type="InterPro" id="IPR007627">
    <property type="entry name" value="RNA_pol_sigma70_r2"/>
</dbReference>
<feature type="region of interest" description="Disordered" evidence="6">
    <location>
        <begin position="1"/>
        <end position="25"/>
    </location>
</feature>
<dbReference type="InterPro" id="IPR036388">
    <property type="entry name" value="WH-like_DNA-bd_sf"/>
</dbReference>
<dbReference type="AlphaFoldDB" id="A0A1Z4LNA7"/>
<sequence>MNVATHTQKPSRLGSESDMSSSNQTEAELFQALQSGDLSALGAIYDRYGEAVYRLALRILKDTSEAEDLTQEIFLAFWRSSKYDPNRGKMIVYLLTMTRSRAINRLNQKSSQQKLLQRCQRSIPTHSESNLMEKVSLGEVSQLISKALEEIPENQQQVLKMAYYEGLSQSEITEQLNIPLGTVKTRTRQGLLKLRKLLKDLVD</sequence>
<feature type="compositionally biased region" description="Polar residues" evidence="6">
    <location>
        <begin position="1"/>
        <end position="10"/>
    </location>
</feature>
<evidence type="ECO:0000259" key="8">
    <source>
        <dbReference type="Pfam" id="PF04545"/>
    </source>
</evidence>
<evidence type="ECO:0000256" key="6">
    <source>
        <dbReference type="SAM" id="MobiDB-lite"/>
    </source>
</evidence>
<keyword evidence="10" id="KW-1185">Reference proteome</keyword>
<accession>A0A1Z4LNA7</accession>
<dbReference type="SUPFAM" id="SSF88659">
    <property type="entry name" value="Sigma3 and sigma4 domains of RNA polymerase sigma factors"/>
    <property type="match status" value="1"/>
</dbReference>
<dbReference type="Pfam" id="PF04545">
    <property type="entry name" value="Sigma70_r4"/>
    <property type="match status" value="1"/>
</dbReference>
<dbReference type="Gene3D" id="1.10.10.10">
    <property type="entry name" value="Winged helix-like DNA-binding domain superfamily/Winged helix DNA-binding domain"/>
    <property type="match status" value="1"/>
</dbReference>
<dbReference type="InterPro" id="IPR014284">
    <property type="entry name" value="RNA_pol_sigma-70_dom"/>
</dbReference>
<gene>
    <name evidence="9" type="primary">sigI</name>
    <name evidence="9" type="ORF">NIES267_20600</name>
</gene>
<dbReference type="InterPro" id="IPR013325">
    <property type="entry name" value="RNA_pol_sigma_r2"/>
</dbReference>
<evidence type="ECO:0000313" key="10">
    <source>
        <dbReference type="Proteomes" id="UP000218418"/>
    </source>
</evidence>
<dbReference type="CDD" id="cd06171">
    <property type="entry name" value="Sigma70_r4"/>
    <property type="match status" value="1"/>
</dbReference>
<dbReference type="Pfam" id="PF04542">
    <property type="entry name" value="Sigma70_r2"/>
    <property type="match status" value="1"/>
</dbReference>
<proteinExistence type="inferred from homology"/>
<dbReference type="InterPro" id="IPR007630">
    <property type="entry name" value="RNA_pol_sigma70_r4"/>
</dbReference>
<dbReference type="Gene3D" id="1.10.1740.10">
    <property type="match status" value="1"/>
</dbReference>
<organism evidence="9 10">
    <name type="scientific">Calothrix parasitica NIES-267</name>
    <dbReference type="NCBI Taxonomy" id="1973488"/>
    <lineage>
        <taxon>Bacteria</taxon>
        <taxon>Bacillati</taxon>
        <taxon>Cyanobacteriota</taxon>
        <taxon>Cyanophyceae</taxon>
        <taxon>Nostocales</taxon>
        <taxon>Calotrichaceae</taxon>
        <taxon>Calothrix</taxon>
    </lineage>
</organism>
<dbReference type="EMBL" id="AP018227">
    <property type="protein sequence ID" value="BAY82578.1"/>
    <property type="molecule type" value="Genomic_DNA"/>
</dbReference>
<evidence type="ECO:0000259" key="7">
    <source>
        <dbReference type="Pfam" id="PF04542"/>
    </source>
</evidence>
<feature type="domain" description="RNA polymerase sigma-70 region 2" evidence="7">
    <location>
        <begin position="44"/>
        <end position="110"/>
    </location>
</feature>
<keyword evidence="3" id="KW-0731">Sigma factor</keyword>
<dbReference type="PANTHER" id="PTHR43133">
    <property type="entry name" value="RNA POLYMERASE ECF-TYPE SIGMA FACTO"/>
    <property type="match status" value="1"/>
</dbReference>
<keyword evidence="4" id="KW-0238">DNA-binding</keyword>
<reference evidence="9 10" key="1">
    <citation type="submission" date="2017-06" db="EMBL/GenBank/DDBJ databases">
        <title>Genome sequencing of cyanobaciteial culture collection at National Institute for Environmental Studies (NIES).</title>
        <authorList>
            <person name="Hirose Y."/>
            <person name="Shimura Y."/>
            <person name="Fujisawa T."/>
            <person name="Nakamura Y."/>
            <person name="Kawachi M."/>
        </authorList>
    </citation>
    <scope>NUCLEOTIDE SEQUENCE [LARGE SCALE GENOMIC DNA]</scope>
    <source>
        <strain evidence="9 10">NIES-267</strain>
    </source>
</reference>
<evidence type="ECO:0000256" key="4">
    <source>
        <dbReference type="ARBA" id="ARBA00023125"/>
    </source>
</evidence>
<evidence type="ECO:0000256" key="3">
    <source>
        <dbReference type="ARBA" id="ARBA00023082"/>
    </source>
</evidence>
<keyword evidence="5" id="KW-0804">Transcription</keyword>